<dbReference type="Pfam" id="PF03652">
    <property type="entry name" value="RuvX"/>
    <property type="match status" value="1"/>
</dbReference>
<reference evidence="6 7" key="1">
    <citation type="journal article" date="2017" name="Mol. Plant">
        <title>The Genome of Medicinal Plant Macleaya cordata Provides New Insights into Benzylisoquinoline Alkaloids Metabolism.</title>
        <authorList>
            <person name="Liu X."/>
            <person name="Liu Y."/>
            <person name="Huang P."/>
            <person name="Ma Y."/>
            <person name="Qing Z."/>
            <person name="Tang Q."/>
            <person name="Cao H."/>
            <person name="Cheng P."/>
            <person name="Zheng Y."/>
            <person name="Yuan Z."/>
            <person name="Zhou Y."/>
            <person name="Liu J."/>
            <person name="Tang Z."/>
            <person name="Zhuo Y."/>
            <person name="Zhang Y."/>
            <person name="Yu L."/>
            <person name="Huang J."/>
            <person name="Yang P."/>
            <person name="Peng Q."/>
            <person name="Zhang J."/>
            <person name="Jiang W."/>
            <person name="Zhang Z."/>
            <person name="Lin K."/>
            <person name="Ro D.K."/>
            <person name="Chen X."/>
            <person name="Xiong X."/>
            <person name="Shang Y."/>
            <person name="Huang S."/>
            <person name="Zeng J."/>
        </authorList>
    </citation>
    <scope>NUCLEOTIDE SEQUENCE [LARGE SCALE GENOMIC DNA]</scope>
    <source>
        <strain evidence="7">cv. BLH2017</strain>
        <tissue evidence="6">Root</tissue>
    </source>
</reference>
<dbReference type="EMBL" id="MVGT01000454">
    <property type="protein sequence ID" value="OVA17058.1"/>
    <property type="molecule type" value="Genomic_DNA"/>
</dbReference>
<dbReference type="InterPro" id="IPR037027">
    <property type="entry name" value="YqgF/RNaseH-like_dom_sf"/>
</dbReference>
<dbReference type="OrthoDB" id="10261669at2759"/>
<evidence type="ECO:0000256" key="1">
    <source>
        <dbReference type="ARBA" id="ARBA00022490"/>
    </source>
</evidence>
<dbReference type="SMART" id="SM00732">
    <property type="entry name" value="YqgFc"/>
    <property type="match status" value="1"/>
</dbReference>
<evidence type="ECO:0000313" key="6">
    <source>
        <dbReference type="EMBL" id="OVA17058.1"/>
    </source>
</evidence>
<dbReference type="InParanoid" id="A0A200R315"/>
<gene>
    <name evidence="6" type="ORF">BVC80_9047g7</name>
</gene>
<evidence type="ECO:0000256" key="3">
    <source>
        <dbReference type="ARBA" id="ARBA00022722"/>
    </source>
</evidence>
<dbReference type="GO" id="GO:0004518">
    <property type="term" value="F:nuclease activity"/>
    <property type="evidence" value="ECO:0007669"/>
    <property type="project" value="UniProtKB-KW"/>
</dbReference>
<evidence type="ECO:0000259" key="5">
    <source>
        <dbReference type="SMART" id="SM00732"/>
    </source>
</evidence>
<proteinExistence type="inferred from homology"/>
<keyword evidence="7" id="KW-1185">Reference proteome</keyword>
<dbReference type="InterPro" id="IPR012337">
    <property type="entry name" value="RNaseH-like_sf"/>
</dbReference>
<dbReference type="GO" id="GO:0016787">
    <property type="term" value="F:hydrolase activity"/>
    <property type="evidence" value="ECO:0007669"/>
    <property type="project" value="UniProtKB-KW"/>
</dbReference>
<dbReference type="InterPro" id="IPR006641">
    <property type="entry name" value="YqgF/RNaseH-like_dom"/>
</dbReference>
<dbReference type="Gene3D" id="3.30.420.140">
    <property type="entry name" value="YqgF/RNase H-like domain"/>
    <property type="match status" value="1"/>
</dbReference>
<dbReference type="AlphaFoldDB" id="A0A200R315"/>
<dbReference type="PANTHER" id="PTHR33317:SF1">
    <property type="entry name" value="POLYNUCLEOTIDYL TRANSFERASE, RIBONUCLEASE H-LIKE SUPERFAMILY PROTEIN"/>
    <property type="match status" value="1"/>
</dbReference>
<dbReference type="Proteomes" id="UP000195402">
    <property type="component" value="Unassembled WGS sequence"/>
</dbReference>
<dbReference type="STRING" id="56857.A0A200R315"/>
<dbReference type="FunCoup" id="A0A200R315">
    <property type="interactions" value="7"/>
</dbReference>
<keyword evidence="2" id="KW-0690">Ribosome biogenesis</keyword>
<dbReference type="PANTHER" id="PTHR33317">
    <property type="entry name" value="POLYNUCLEOTIDYL TRANSFERASE, RIBONUCLEASE H-LIKE SUPERFAMILY PROTEIN"/>
    <property type="match status" value="1"/>
</dbReference>
<dbReference type="InterPro" id="IPR005227">
    <property type="entry name" value="YqgF"/>
</dbReference>
<evidence type="ECO:0000313" key="7">
    <source>
        <dbReference type="Proteomes" id="UP000195402"/>
    </source>
</evidence>
<dbReference type="HAMAP" id="MF_00651">
    <property type="entry name" value="Nuclease_YqgF"/>
    <property type="match status" value="1"/>
</dbReference>
<accession>A0A200R315</accession>
<dbReference type="FunFam" id="3.30.420.140:FF:000008">
    <property type="entry name" value="Putative pre-16S rRNA nuclease"/>
    <property type="match status" value="1"/>
</dbReference>
<dbReference type="GO" id="GO:0000967">
    <property type="term" value="P:rRNA 5'-end processing"/>
    <property type="evidence" value="ECO:0007669"/>
    <property type="project" value="TreeGrafter"/>
</dbReference>
<protein>
    <submittedName>
        <fullName evidence="6">Resolvase</fullName>
    </submittedName>
</protein>
<keyword evidence="3" id="KW-0540">Nuclease</keyword>
<comment type="caution">
    <text evidence="6">The sequence shown here is derived from an EMBL/GenBank/DDBJ whole genome shotgun (WGS) entry which is preliminary data.</text>
</comment>
<dbReference type="SUPFAM" id="SSF53098">
    <property type="entry name" value="Ribonuclease H-like"/>
    <property type="match status" value="1"/>
</dbReference>
<dbReference type="CDD" id="cd16964">
    <property type="entry name" value="YqgF"/>
    <property type="match status" value="1"/>
</dbReference>
<sequence length="333" mass="37967">MNVCFMNLQMKYVKPITLFHDLLKTNTLERGRLLGLDVGNKYVGLAVSDPQNKIASPLSVLVRKKTNMNLMAKDFQTLISELSLGGFVIGCCYDRQRSSVDAVQVKLLVEDLRKTGKLEGVRYTYWDERFTSKSVEFLLKPLHLHPVESKTIVDKFAAVGILQNHVEVIYLLLMFWQEYLDYMNMNSELGSIFLHQCFTLKVETYGYKNICAMSFACANPWGALLLSLSSLDSQPFEQLISECVHGVHWGAHKSWGDKCGPRKKKTLKEGTEENRVKKQNPNDQVLILRAKMGVSTISERLELAKFCSSRDWSKAIRVLDSLLSRSCVIQDLW</sequence>
<evidence type="ECO:0000256" key="4">
    <source>
        <dbReference type="ARBA" id="ARBA00022801"/>
    </source>
</evidence>
<feature type="domain" description="YqgF/RNase H-like" evidence="5">
    <location>
        <begin position="31"/>
        <end position="135"/>
    </location>
</feature>
<name>A0A200R315_MACCD</name>
<organism evidence="6 7">
    <name type="scientific">Macleaya cordata</name>
    <name type="common">Five-seeded plume-poppy</name>
    <name type="synonym">Bocconia cordata</name>
    <dbReference type="NCBI Taxonomy" id="56857"/>
    <lineage>
        <taxon>Eukaryota</taxon>
        <taxon>Viridiplantae</taxon>
        <taxon>Streptophyta</taxon>
        <taxon>Embryophyta</taxon>
        <taxon>Tracheophyta</taxon>
        <taxon>Spermatophyta</taxon>
        <taxon>Magnoliopsida</taxon>
        <taxon>Ranunculales</taxon>
        <taxon>Papaveraceae</taxon>
        <taxon>Papaveroideae</taxon>
        <taxon>Macleaya</taxon>
    </lineage>
</organism>
<keyword evidence="1" id="KW-0963">Cytoplasm</keyword>
<evidence type="ECO:0000256" key="2">
    <source>
        <dbReference type="ARBA" id="ARBA00022517"/>
    </source>
</evidence>
<keyword evidence="4" id="KW-0378">Hydrolase</keyword>